<dbReference type="AlphaFoldDB" id="A0A1Q5Q2F2"/>
<feature type="transmembrane region" description="Helical" evidence="1">
    <location>
        <begin position="61"/>
        <end position="77"/>
    </location>
</feature>
<name>A0A1Q5Q2F2_9ACTO</name>
<evidence type="ECO:0000256" key="1">
    <source>
        <dbReference type="SAM" id="Phobius"/>
    </source>
</evidence>
<feature type="transmembrane region" description="Helical" evidence="1">
    <location>
        <begin position="12"/>
        <end position="30"/>
    </location>
</feature>
<feature type="transmembrane region" description="Helical" evidence="1">
    <location>
        <begin position="36"/>
        <end position="54"/>
    </location>
</feature>
<proteinExistence type="predicted"/>
<keyword evidence="1" id="KW-0472">Membrane</keyword>
<feature type="transmembrane region" description="Helical" evidence="1">
    <location>
        <begin position="97"/>
        <end position="118"/>
    </location>
</feature>
<dbReference type="EMBL" id="MQVR01000030">
    <property type="protein sequence ID" value="OKL54031.1"/>
    <property type="molecule type" value="Genomic_DNA"/>
</dbReference>
<reference evidence="3" key="1">
    <citation type="submission" date="2016-12" db="EMBL/GenBank/DDBJ databases">
        <authorList>
            <person name="Meng X."/>
        </authorList>
    </citation>
    <scope>NUCLEOTIDE SEQUENCE [LARGE SCALE GENOMIC DNA]</scope>
    <source>
        <strain evidence="3">DSM 19116</strain>
    </source>
</reference>
<accession>A0A1Q5Q2F2</accession>
<dbReference type="Proteomes" id="UP000185628">
    <property type="component" value="Unassembled WGS sequence"/>
</dbReference>
<sequence>MSRPSLPVRSIAWALIVGLLVAYLALLVHRGRNGEIPWGIGLAWLLVGAGGIHIRSGHGRIPSLVYALVVIGLPPLAQSLSSDAAALMVGDWRSLTWYIGSITVATLTVLLGGIVRLAKDESLTPPYDEHDRV</sequence>
<gene>
    <name evidence="2" type="ORF">BSZ39_06395</name>
</gene>
<evidence type="ECO:0000313" key="3">
    <source>
        <dbReference type="Proteomes" id="UP000185628"/>
    </source>
</evidence>
<comment type="caution">
    <text evidence="2">The sequence shown here is derived from an EMBL/GenBank/DDBJ whole genome shotgun (WGS) entry which is preliminary data.</text>
</comment>
<keyword evidence="3" id="KW-1185">Reference proteome</keyword>
<organism evidence="2 3">
    <name type="scientific">Bowdeniella nasicola</name>
    <dbReference type="NCBI Taxonomy" id="208480"/>
    <lineage>
        <taxon>Bacteria</taxon>
        <taxon>Bacillati</taxon>
        <taxon>Actinomycetota</taxon>
        <taxon>Actinomycetes</taxon>
        <taxon>Actinomycetales</taxon>
        <taxon>Actinomycetaceae</taxon>
        <taxon>Bowdeniella</taxon>
    </lineage>
</organism>
<dbReference type="RefSeq" id="WP_073716542.1">
    <property type="nucleotide sequence ID" value="NZ_MQVR01000030.1"/>
</dbReference>
<protein>
    <submittedName>
        <fullName evidence="2">Uncharacterized protein</fullName>
    </submittedName>
</protein>
<keyword evidence="1" id="KW-1133">Transmembrane helix</keyword>
<keyword evidence="1" id="KW-0812">Transmembrane</keyword>
<dbReference type="OrthoDB" id="9879127at2"/>
<evidence type="ECO:0000313" key="2">
    <source>
        <dbReference type="EMBL" id="OKL54031.1"/>
    </source>
</evidence>